<dbReference type="PANTHER" id="PTHR36978:SF4">
    <property type="entry name" value="P-LOOP CONTAINING NUCLEOSIDE TRIPHOSPHATE HYDROLASE PROTEIN"/>
    <property type="match status" value="1"/>
</dbReference>
<keyword evidence="1" id="KW-1133">Transmembrane helix</keyword>
<dbReference type="Gene3D" id="3.40.50.300">
    <property type="entry name" value="P-loop containing nucleotide triphosphate hydrolases"/>
    <property type="match status" value="1"/>
</dbReference>
<keyword evidence="1" id="KW-0472">Membrane</keyword>
<sequence length="249" mass="28549">MKVIGAGFGRTGTMSLKIALETLGLDPCYHMTEVFAHPEHTGFWISAWQVEPADWEGILGVYEAAVDWPACTFYEELMERHPDAKVILSVRDPERWYESVRNTIYELSVVVPRHPLYRIGYTFVRLFVFRGPGNIDLAHEIIWQGTFDGRFEDKNHAIEVFERHNAEVKRRVPENRLLVYDVKSGWGPLCEFLGVEEPEEPFPRTNDTAQMRRRLRGVKAISIAVPTTLTLLVAAALVLFLRRARVLAP</sequence>
<keyword evidence="1" id="KW-0812">Transmembrane</keyword>
<gene>
    <name evidence="2" type="ORF">AVDCRST_MAG58-3417</name>
</gene>
<evidence type="ECO:0008006" key="3">
    <source>
        <dbReference type="Google" id="ProtNLM"/>
    </source>
</evidence>
<accession>A0A6J4REM9</accession>
<dbReference type="Pfam" id="PF17784">
    <property type="entry name" value="Sulfotransfer_4"/>
    <property type="match status" value="1"/>
</dbReference>
<dbReference type="PANTHER" id="PTHR36978">
    <property type="entry name" value="P-LOOP CONTAINING NUCLEOTIDE TRIPHOSPHATE HYDROLASE"/>
    <property type="match status" value="1"/>
</dbReference>
<reference evidence="2" key="1">
    <citation type="submission" date="2020-02" db="EMBL/GenBank/DDBJ databases">
        <authorList>
            <person name="Meier V. D."/>
        </authorList>
    </citation>
    <scope>NUCLEOTIDE SEQUENCE</scope>
    <source>
        <strain evidence="2">AVDCRST_MAG58</strain>
    </source>
</reference>
<evidence type="ECO:0000313" key="2">
    <source>
        <dbReference type="EMBL" id="CAA9465485.1"/>
    </source>
</evidence>
<proteinExistence type="predicted"/>
<dbReference type="EMBL" id="CADCVF010000070">
    <property type="protein sequence ID" value="CAA9465485.1"/>
    <property type="molecule type" value="Genomic_DNA"/>
</dbReference>
<dbReference type="AlphaFoldDB" id="A0A6J4REM9"/>
<dbReference type="InterPro" id="IPR027417">
    <property type="entry name" value="P-loop_NTPase"/>
</dbReference>
<dbReference type="SUPFAM" id="SSF52540">
    <property type="entry name" value="P-loop containing nucleoside triphosphate hydrolases"/>
    <property type="match status" value="1"/>
</dbReference>
<evidence type="ECO:0000256" key="1">
    <source>
        <dbReference type="SAM" id="Phobius"/>
    </source>
</evidence>
<organism evidence="2">
    <name type="scientific">uncultured Rubrobacteraceae bacterium</name>
    <dbReference type="NCBI Taxonomy" id="349277"/>
    <lineage>
        <taxon>Bacteria</taxon>
        <taxon>Bacillati</taxon>
        <taxon>Actinomycetota</taxon>
        <taxon>Rubrobacteria</taxon>
        <taxon>Rubrobacterales</taxon>
        <taxon>Rubrobacteraceae</taxon>
        <taxon>environmental samples</taxon>
    </lineage>
</organism>
<dbReference type="InterPro" id="IPR040632">
    <property type="entry name" value="Sulfotransfer_4"/>
</dbReference>
<protein>
    <recommendedName>
        <fullName evidence="3">Sulfotransferase family protein</fullName>
    </recommendedName>
</protein>
<feature type="transmembrane region" description="Helical" evidence="1">
    <location>
        <begin position="220"/>
        <end position="241"/>
    </location>
</feature>
<name>A0A6J4REM9_9ACTN</name>